<dbReference type="Proteomes" id="UP001177670">
    <property type="component" value="Unassembled WGS sequence"/>
</dbReference>
<dbReference type="AlphaFoldDB" id="A0AA40FE78"/>
<protein>
    <submittedName>
        <fullName evidence="1">Uncharacterized protein</fullName>
    </submittedName>
</protein>
<accession>A0AA40FE78</accession>
<dbReference type="EMBL" id="JAHYIQ010000054">
    <property type="protein sequence ID" value="KAK1117205.1"/>
    <property type="molecule type" value="Genomic_DNA"/>
</dbReference>
<evidence type="ECO:0000313" key="1">
    <source>
        <dbReference type="EMBL" id="KAK1117205.1"/>
    </source>
</evidence>
<sequence length="61" mass="7132">MSLLVQLYLHAANLHEDTTEETYPPTNQIDITRARYMEAVRVSQLAKRSPDSTAFQRYRSF</sequence>
<gene>
    <name evidence="1" type="ORF">K0M31_016902</name>
</gene>
<organism evidence="1 2">
    <name type="scientific">Melipona bicolor</name>
    <dbReference type="NCBI Taxonomy" id="60889"/>
    <lineage>
        <taxon>Eukaryota</taxon>
        <taxon>Metazoa</taxon>
        <taxon>Ecdysozoa</taxon>
        <taxon>Arthropoda</taxon>
        <taxon>Hexapoda</taxon>
        <taxon>Insecta</taxon>
        <taxon>Pterygota</taxon>
        <taxon>Neoptera</taxon>
        <taxon>Endopterygota</taxon>
        <taxon>Hymenoptera</taxon>
        <taxon>Apocrita</taxon>
        <taxon>Aculeata</taxon>
        <taxon>Apoidea</taxon>
        <taxon>Anthophila</taxon>
        <taxon>Apidae</taxon>
        <taxon>Melipona</taxon>
    </lineage>
</organism>
<proteinExistence type="predicted"/>
<evidence type="ECO:0000313" key="2">
    <source>
        <dbReference type="Proteomes" id="UP001177670"/>
    </source>
</evidence>
<name>A0AA40FE78_9HYME</name>
<comment type="caution">
    <text evidence="1">The sequence shown here is derived from an EMBL/GenBank/DDBJ whole genome shotgun (WGS) entry which is preliminary data.</text>
</comment>
<reference evidence="1" key="1">
    <citation type="submission" date="2021-10" db="EMBL/GenBank/DDBJ databases">
        <title>Melipona bicolor Genome sequencing and assembly.</title>
        <authorList>
            <person name="Araujo N.S."/>
            <person name="Arias M.C."/>
        </authorList>
    </citation>
    <scope>NUCLEOTIDE SEQUENCE</scope>
    <source>
        <strain evidence="1">USP_2M_L1-L4_2017</strain>
        <tissue evidence="1">Whole body</tissue>
    </source>
</reference>
<keyword evidence="2" id="KW-1185">Reference proteome</keyword>